<gene>
    <name evidence="1" type="ORF">HAX54_034141</name>
</gene>
<protein>
    <submittedName>
        <fullName evidence="1">Uncharacterized protein</fullName>
    </submittedName>
</protein>
<dbReference type="EMBL" id="JACEIK010004392">
    <property type="protein sequence ID" value="MCD9645305.1"/>
    <property type="molecule type" value="Genomic_DNA"/>
</dbReference>
<dbReference type="Proteomes" id="UP000823775">
    <property type="component" value="Unassembled WGS sequence"/>
</dbReference>
<evidence type="ECO:0000313" key="2">
    <source>
        <dbReference type="Proteomes" id="UP000823775"/>
    </source>
</evidence>
<name>A0ABS8VDG3_DATST</name>
<comment type="caution">
    <text evidence="1">The sequence shown here is derived from an EMBL/GenBank/DDBJ whole genome shotgun (WGS) entry which is preliminary data.</text>
</comment>
<organism evidence="1 2">
    <name type="scientific">Datura stramonium</name>
    <name type="common">Jimsonweed</name>
    <name type="synonym">Common thornapple</name>
    <dbReference type="NCBI Taxonomy" id="4076"/>
    <lineage>
        <taxon>Eukaryota</taxon>
        <taxon>Viridiplantae</taxon>
        <taxon>Streptophyta</taxon>
        <taxon>Embryophyta</taxon>
        <taxon>Tracheophyta</taxon>
        <taxon>Spermatophyta</taxon>
        <taxon>Magnoliopsida</taxon>
        <taxon>eudicotyledons</taxon>
        <taxon>Gunneridae</taxon>
        <taxon>Pentapetalae</taxon>
        <taxon>asterids</taxon>
        <taxon>lamiids</taxon>
        <taxon>Solanales</taxon>
        <taxon>Solanaceae</taxon>
        <taxon>Solanoideae</taxon>
        <taxon>Datureae</taxon>
        <taxon>Datura</taxon>
    </lineage>
</organism>
<proteinExistence type="predicted"/>
<accession>A0ABS8VDG3</accession>
<sequence length="80" mass="9072">MEEEDEDGWCKNCCFMMSEATVSSEEEKGSILFFLSEFKKMAYVDSGKRWVEGDEGGGSAGGRLRVVGDSSWRAIACWWW</sequence>
<keyword evidence="2" id="KW-1185">Reference proteome</keyword>
<reference evidence="1 2" key="1">
    <citation type="journal article" date="2021" name="BMC Genomics">
        <title>Datura genome reveals duplications of psychoactive alkaloid biosynthetic genes and high mutation rate following tissue culture.</title>
        <authorList>
            <person name="Rajewski A."/>
            <person name="Carter-House D."/>
            <person name="Stajich J."/>
            <person name="Litt A."/>
        </authorList>
    </citation>
    <scope>NUCLEOTIDE SEQUENCE [LARGE SCALE GENOMIC DNA]</scope>
    <source>
        <strain evidence="1">AR-01</strain>
    </source>
</reference>
<evidence type="ECO:0000313" key="1">
    <source>
        <dbReference type="EMBL" id="MCD9645305.1"/>
    </source>
</evidence>